<feature type="region of interest" description="Disordered" evidence="1">
    <location>
        <begin position="1894"/>
        <end position="1927"/>
    </location>
</feature>
<feature type="compositionally biased region" description="Polar residues" evidence="1">
    <location>
        <begin position="1641"/>
        <end position="1654"/>
    </location>
</feature>
<feature type="transmembrane region" description="Helical" evidence="2">
    <location>
        <begin position="1117"/>
        <end position="1137"/>
    </location>
</feature>
<sequence length="1927" mass="215824">MDRNMIGNPESEKEAPNWEELQESSIGAESPELYPSPSVVAGDGLFAILGHDLSLLRLYNVAPESAKCIQGYHSSLDSNPNSPERMRQLFWQGQSNSKNTFDWGLRLNLKFKDEITDPGLITKLSKHGFVDCKWPSQKVRTDNPAGHGSRMYQKATTYVQNGRLIQAISIVCDDNSDISFSWGIGGEVQMWNESNDPSRVDLPPITPSDIHYNVHVSKLQSGEKEIPVLTMEGESHFNSPQGFTFIEEIMCMDVAVFLNREPQSLGDDTVTETQKSVNFSRKSGEHPMKLIPRKGQCLVAVFSLREKSQTLKAETMSCPSWSELRGRLGIKRSGEEKIQPTGSSLPSLNAALVERTGISQLDAMPDIITRVVEQLCSIAIRFELEADDSIYNDFDSLSSTEPAQTAAGVQDHETGGQSVVSIVNNLAIGPVTCQLTHEPYFWHIRLLAQILTILKPETGQGQDPSESAGNAKDVNGIISGSISRYLSLLMEKENLVGSNFDLLKEVVEIQAFLVMSLFSARSCVDLESLPQENMEGWILPIQIETVPGEESFDAVFRLLQWCHRKILMDERFKELFSEKPWLQNYLDANRDRLSLELERYRDGALRPLPMPSEIDILSGSGDAADVFPQLAREEQWMRLALLQVEIFAEDTLLRPFLSKLVDQVSKRLKRRATSSVGYLPPWGYRCLDHLLEMDWAVAKKTLGYSWEDLQNKIQSSYENCRYFLKSDLSFFKSRDTADPSWIQGHWDMDLSSSVCSSFLQAAKLLQEDPDSAHNPGTTLGSLDLATMSLMMSSIEAAHDVLHPLQKNSGFPWKQNLADRAHHPQFMCTSLRIRDGARDKKRLKGRIKALKNQDKTNPLVSDKVSAFRNLANNVPDVWSAGNLDIKDGEVQIVDFPLGMEFHSEAKVLDLFEENRVDRGAAYRIIAVNILERPGLVNTYLHFAHEDAWDAVVDYFGSASLFRGFSDILHEDTKELSWRMSINIAHIIIDPRKGMNINDQLPDLWEPPKHEIPEEYDKEKRVFRDVCSTICTTGDRLGEFWTCSFLGPFSTLEKGQNNTSQSPAQNGHGLQGPGQQPRQAETRPTGEEQGHKPSLVFDVDKVTKINERYKFDKYSARNLVFVIQLSRLIWILSGLYEDVAQYLESIMKLDASERLYEQIASPEFAKSGAEKATGVTDTLRRVLWGIEWLQKLEWSIKAAELAINEAINYVERNLSKRRQYWHPKLEEFEQEQVWGENRRAQSRMKAFRNRVETIDRRATGIKDNLISLTNMSSTKAILTTTADTSRMKIISILTAVFLPFTVVAVVLTIPMFEWPKAEEGEILVPLPFKIFWATSLPLAAIIGFLMWLISEGEKRDWKLPPLKSSGLPNPAHAGQPPGNHGGGSGSQGPNHLKNSSSNANGGAVGGLPPGTLPSGSVDEAGTIANGNGGAIQRFLRRSRRTDIENVSVEPQQGERSIKASGFRNLLDYTCLEKLQIWRSLKYNLRRGNKCHFSALVLGFGILFVAHTTNFTFLSHIAFQTMPPSQQPLLTDEDCNLPGRERLSLLECLQVSLGDVPPHFWAACHLSDLQELALLVQTAELNPNIVCIAAGQTYSMVASWNQSIPGSASAATTPRSSPIVQRTQSSLAGPFLSPSQGSPYDANTPPTKRQKTSFTRSKTARDSAKIRDNYRCVLTGTGAVEVAHIYPFCLLAEEDEIFGKRHVFWRMLRNFWSKEKIAAWEAAVFPDGPEERGLETARNLITLSADAHILWNKGAFALKPISLSEDNATLTIQFFWQVRQPLVMPTINLTTTPLSTRDLESNGKTRLANCRQPEVRIIKSGDLFELTTDDPETKPLPSMALLEMQWFLQRVMGMAGAADELQDSEYHFSDNGLYNWGLEKGGDDSFLSNAGLSDSVIPDDTNVLPSIETPARDTEDTEEMDERPGDRVII</sequence>
<evidence type="ECO:0000256" key="2">
    <source>
        <dbReference type="SAM" id="Phobius"/>
    </source>
</evidence>
<feature type="compositionally biased region" description="Low complexity" evidence="1">
    <location>
        <begin position="1385"/>
        <end position="1399"/>
    </location>
</feature>
<keyword evidence="2" id="KW-0812">Transmembrane</keyword>
<keyword evidence="5" id="KW-1185">Reference proteome</keyword>
<comment type="caution">
    <text evidence="4">The sequence shown here is derived from an EMBL/GenBank/DDBJ whole genome shotgun (WGS) entry which is preliminary data.</text>
</comment>
<keyword evidence="2" id="KW-0472">Membrane</keyword>
<protein>
    <recommendedName>
        <fullName evidence="3">HNH nuclease domain-containing protein</fullName>
    </recommendedName>
</protein>
<dbReference type="Pfam" id="PF13391">
    <property type="entry name" value="HNH_2"/>
    <property type="match status" value="1"/>
</dbReference>
<evidence type="ECO:0000313" key="4">
    <source>
        <dbReference type="EMBL" id="KAF4627020.1"/>
    </source>
</evidence>
<keyword evidence="2" id="KW-1133">Transmembrane helix</keyword>
<feature type="region of interest" description="Disordered" evidence="1">
    <location>
        <begin position="1"/>
        <end position="32"/>
    </location>
</feature>
<proteinExistence type="predicted"/>
<feature type="transmembrane region" description="Helical" evidence="2">
    <location>
        <begin position="1328"/>
        <end position="1347"/>
    </location>
</feature>
<feature type="region of interest" description="Disordered" evidence="1">
    <location>
        <begin position="1358"/>
        <end position="1422"/>
    </location>
</feature>
<feature type="region of interest" description="Disordered" evidence="1">
    <location>
        <begin position="1625"/>
        <end position="1655"/>
    </location>
</feature>
<reference evidence="4 5" key="1">
    <citation type="submission" date="2020-03" db="EMBL/GenBank/DDBJ databases">
        <title>Draft Genome Sequence of Cudoniella acicularis.</title>
        <authorList>
            <person name="Buettner E."/>
            <person name="Kellner H."/>
        </authorList>
    </citation>
    <scope>NUCLEOTIDE SEQUENCE [LARGE SCALE GENOMIC DNA]</scope>
    <source>
        <strain evidence="4 5">DSM 108380</strain>
    </source>
</reference>
<evidence type="ECO:0000313" key="5">
    <source>
        <dbReference type="Proteomes" id="UP000566819"/>
    </source>
</evidence>
<feature type="compositionally biased region" description="Polar residues" evidence="1">
    <location>
        <begin position="1625"/>
        <end position="1635"/>
    </location>
</feature>
<feature type="compositionally biased region" description="Low complexity" evidence="1">
    <location>
        <begin position="1410"/>
        <end position="1422"/>
    </location>
</feature>
<evidence type="ECO:0000259" key="3">
    <source>
        <dbReference type="Pfam" id="PF13391"/>
    </source>
</evidence>
<feature type="transmembrane region" description="Helical" evidence="2">
    <location>
        <begin position="1287"/>
        <end position="1308"/>
    </location>
</feature>
<accession>A0A8H4RBE2</accession>
<name>A0A8H4RBE2_9HELO</name>
<evidence type="ECO:0000256" key="1">
    <source>
        <dbReference type="SAM" id="MobiDB-lite"/>
    </source>
</evidence>
<dbReference type="Proteomes" id="UP000566819">
    <property type="component" value="Unassembled WGS sequence"/>
</dbReference>
<feature type="region of interest" description="Disordered" evidence="1">
    <location>
        <begin position="1052"/>
        <end position="1091"/>
    </location>
</feature>
<dbReference type="InterPro" id="IPR003615">
    <property type="entry name" value="HNH_nuc"/>
</dbReference>
<dbReference type="OrthoDB" id="5416097at2759"/>
<feature type="transmembrane region" description="Helical" evidence="2">
    <location>
        <begin position="1492"/>
        <end position="1516"/>
    </location>
</feature>
<organism evidence="4 5">
    <name type="scientific">Cudoniella acicularis</name>
    <dbReference type="NCBI Taxonomy" id="354080"/>
    <lineage>
        <taxon>Eukaryota</taxon>
        <taxon>Fungi</taxon>
        <taxon>Dikarya</taxon>
        <taxon>Ascomycota</taxon>
        <taxon>Pezizomycotina</taxon>
        <taxon>Leotiomycetes</taxon>
        <taxon>Helotiales</taxon>
        <taxon>Tricladiaceae</taxon>
        <taxon>Cudoniella</taxon>
    </lineage>
</organism>
<dbReference type="EMBL" id="JAAMPI010001042">
    <property type="protein sequence ID" value="KAF4627020.1"/>
    <property type="molecule type" value="Genomic_DNA"/>
</dbReference>
<feature type="compositionally biased region" description="Polar residues" evidence="1">
    <location>
        <begin position="1052"/>
        <end position="1063"/>
    </location>
</feature>
<gene>
    <name evidence="4" type="ORF">G7Y89_g11137</name>
</gene>
<feature type="compositionally biased region" description="Basic and acidic residues" evidence="1">
    <location>
        <begin position="1078"/>
        <end position="1089"/>
    </location>
</feature>
<feature type="domain" description="HNH nuclease" evidence="3">
    <location>
        <begin position="1669"/>
        <end position="1755"/>
    </location>
</feature>